<dbReference type="SUPFAM" id="SSF47413">
    <property type="entry name" value="lambda repressor-like DNA-binding domains"/>
    <property type="match status" value="1"/>
</dbReference>
<dbReference type="InterPro" id="IPR015947">
    <property type="entry name" value="PUA-like_sf"/>
</dbReference>
<dbReference type="RefSeq" id="WP_307376285.1">
    <property type="nucleotide sequence ID" value="NZ_JAUSUW010000015.1"/>
</dbReference>
<dbReference type="Proteomes" id="UP001238496">
    <property type="component" value="Unassembled WGS sequence"/>
</dbReference>
<sequence length="263" mass="29555">MGRLTGKVIEASAATEMRQGHAAGIDLRRLRLLSGLTQAEMAARMNVQQAAISKLEKGGEVYLSTVQRYVEALGASLRVDAVFPADARIVLRIREGFELEYGHDDQLVFPILADEPFRAQRDVVLSIRPQYSEKILDGQKTVELRRRFPVSAPSGTVAYIYSTSPVRAIVGIAEIRDVLKLPVKQIWSEFEDAASIERGDFDNYFQGVDFGFVLMFEDVKPFSRPVPLSELREKYGFEPPQSFLYASRDLRKALRDEATVVSH</sequence>
<reference evidence="2 3" key="1">
    <citation type="submission" date="2023-07" db="EMBL/GenBank/DDBJ databases">
        <title>Genomic Encyclopedia of Type Strains, Phase IV (KMG-IV): sequencing the most valuable type-strain genomes for metagenomic binning, comparative biology and taxonomic classification.</title>
        <authorList>
            <person name="Goeker M."/>
        </authorList>
    </citation>
    <scope>NUCLEOTIDE SEQUENCE [LARGE SCALE GENOMIC DNA]</scope>
    <source>
        <strain evidence="2 3">DSM 1111</strain>
    </source>
</reference>
<gene>
    <name evidence="2" type="ORF">J2045_004047</name>
</gene>
<dbReference type="Pfam" id="PF04266">
    <property type="entry name" value="ASCH"/>
    <property type="match status" value="1"/>
</dbReference>
<evidence type="ECO:0000259" key="1">
    <source>
        <dbReference type="PROSITE" id="PS50943"/>
    </source>
</evidence>
<proteinExistence type="predicted"/>
<dbReference type="Gene3D" id="1.10.260.40">
    <property type="entry name" value="lambda repressor-like DNA-binding domains"/>
    <property type="match status" value="1"/>
</dbReference>
<dbReference type="SUPFAM" id="SSF88697">
    <property type="entry name" value="PUA domain-like"/>
    <property type="match status" value="1"/>
</dbReference>
<keyword evidence="3" id="KW-1185">Reference proteome</keyword>
<dbReference type="PROSITE" id="PS50943">
    <property type="entry name" value="HTH_CROC1"/>
    <property type="match status" value="1"/>
</dbReference>
<dbReference type="EMBL" id="JAUSUW010000015">
    <property type="protein sequence ID" value="MDQ0422997.1"/>
    <property type="molecule type" value="Genomic_DNA"/>
</dbReference>
<dbReference type="SMART" id="SM00530">
    <property type="entry name" value="HTH_XRE"/>
    <property type="match status" value="1"/>
</dbReference>
<feature type="domain" description="HTH cro/C1-type" evidence="1">
    <location>
        <begin position="27"/>
        <end position="82"/>
    </location>
</feature>
<dbReference type="InterPro" id="IPR001387">
    <property type="entry name" value="Cro/C1-type_HTH"/>
</dbReference>
<dbReference type="Gene3D" id="2.30.130.30">
    <property type="entry name" value="Hypothetical protein"/>
    <property type="match status" value="1"/>
</dbReference>
<evidence type="ECO:0000313" key="2">
    <source>
        <dbReference type="EMBL" id="MDQ0422997.1"/>
    </source>
</evidence>
<dbReference type="Pfam" id="PF01381">
    <property type="entry name" value="HTH_3"/>
    <property type="match status" value="1"/>
</dbReference>
<organism evidence="2 3">
    <name type="scientific">Peteryoungia aggregata LMG 23059</name>
    <dbReference type="NCBI Taxonomy" id="1368425"/>
    <lineage>
        <taxon>Bacteria</taxon>
        <taxon>Pseudomonadati</taxon>
        <taxon>Pseudomonadota</taxon>
        <taxon>Alphaproteobacteria</taxon>
        <taxon>Hyphomicrobiales</taxon>
        <taxon>Rhizobiaceae</taxon>
        <taxon>Peteryoungia</taxon>
    </lineage>
</organism>
<protein>
    <submittedName>
        <fullName evidence="2">Transcriptional regulator/DNA-binding XRE family transcriptional regulator</fullName>
    </submittedName>
</protein>
<dbReference type="InterPro" id="IPR010982">
    <property type="entry name" value="Lambda_DNA-bd_dom_sf"/>
</dbReference>
<dbReference type="InterPro" id="IPR007374">
    <property type="entry name" value="ASCH_domain"/>
</dbReference>
<evidence type="ECO:0000313" key="3">
    <source>
        <dbReference type="Proteomes" id="UP001238496"/>
    </source>
</evidence>
<name>A0ABU0GCD9_9HYPH</name>
<comment type="caution">
    <text evidence="2">The sequence shown here is derived from an EMBL/GenBank/DDBJ whole genome shotgun (WGS) entry which is preliminary data.</text>
</comment>
<dbReference type="CDD" id="cd00093">
    <property type="entry name" value="HTH_XRE"/>
    <property type="match status" value="1"/>
</dbReference>
<accession>A0ABU0GCD9</accession>